<gene>
    <name evidence="2" type="ORF">SAMN05421806_101222</name>
</gene>
<keyword evidence="2" id="KW-0813">Transport</keyword>
<dbReference type="Proteomes" id="UP000199155">
    <property type="component" value="Unassembled WGS sequence"/>
</dbReference>
<keyword evidence="3" id="KW-1185">Reference proteome</keyword>
<dbReference type="SUPFAM" id="SSF53850">
    <property type="entry name" value="Periplasmic binding protein-like II"/>
    <property type="match status" value="1"/>
</dbReference>
<protein>
    <submittedName>
        <fullName evidence="2">Multiple sugar transport system substrate-binding protein</fullName>
    </submittedName>
</protein>
<proteinExistence type="predicted"/>
<keyword evidence="2" id="KW-0762">Sugar transport</keyword>
<dbReference type="AlphaFoldDB" id="A0A1G8TED2"/>
<feature type="compositionally biased region" description="Polar residues" evidence="1">
    <location>
        <begin position="1"/>
        <end position="14"/>
    </location>
</feature>
<reference evidence="2 3" key="1">
    <citation type="submission" date="2016-10" db="EMBL/GenBank/DDBJ databases">
        <authorList>
            <person name="de Groot N.N."/>
        </authorList>
    </citation>
    <scope>NUCLEOTIDE SEQUENCE [LARGE SCALE GENOMIC DNA]</scope>
    <source>
        <strain evidence="2 3">CGMCC 4.5727</strain>
    </source>
</reference>
<sequence>MAQSSLTDHGTFGSTPGHRAEHRMSRRTLLRGTAIGAGAVALPSLLTACGGGPADAGKTIALGSNASDPVPKKAFAEAFKAYEEQSKDDRKVKVNTVDHNSFQENINRYLQSTPDDVFMWFAGFRMQFFAKKNLLHEISDLWSGFDGFSDAIKDQSTGEDGKQYFVPYYYYPWAVFHRKSVFQKYGYEVPKDLDAYVALAKQMQKDKLVPIAFADKDGWPAMGTFDYLNMRINGYAFHKSLMAGEKAWNGKEVKEVFDTWRRLMPYHQEGANGRTWQEGAQSLQKGQAGMTVLGLPHPGQQFPDADKEDLDFFAFPEIDPEHGQDAVEAPIDGFLLARKGKNLKNDKGMAAAKDLLKFLATAEAENIYLQHDPNNIAVHDGADTGKYSTLQKKAVDLVSGAKQISQFLDRDTRPDFASTVMIPAIQTFIGNPQDVDGLVNDIERQKKTVFASD</sequence>
<dbReference type="PANTHER" id="PTHR43649:SF14">
    <property type="entry name" value="BLR3389 PROTEIN"/>
    <property type="match status" value="1"/>
</dbReference>
<dbReference type="STRING" id="417292.SAMN05421806_101222"/>
<dbReference type="InterPro" id="IPR006311">
    <property type="entry name" value="TAT_signal"/>
</dbReference>
<name>A0A1G8TED2_9ACTN</name>
<dbReference type="Pfam" id="PF01547">
    <property type="entry name" value="SBP_bac_1"/>
    <property type="match status" value="1"/>
</dbReference>
<evidence type="ECO:0000313" key="2">
    <source>
        <dbReference type="EMBL" id="SDJ39949.1"/>
    </source>
</evidence>
<dbReference type="Gene3D" id="3.40.190.10">
    <property type="entry name" value="Periplasmic binding protein-like II"/>
    <property type="match status" value="2"/>
</dbReference>
<organism evidence="2 3">
    <name type="scientific">Streptomyces indicus</name>
    <dbReference type="NCBI Taxonomy" id="417292"/>
    <lineage>
        <taxon>Bacteria</taxon>
        <taxon>Bacillati</taxon>
        <taxon>Actinomycetota</taxon>
        <taxon>Actinomycetes</taxon>
        <taxon>Kitasatosporales</taxon>
        <taxon>Streptomycetaceae</taxon>
        <taxon>Streptomyces</taxon>
    </lineage>
</organism>
<evidence type="ECO:0000256" key="1">
    <source>
        <dbReference type="SAM" id="MobiDB-lite"/>
    </source>
</evidence>
<evidence type="ECO:0000313" key="3">
    <source>
        <dbReference type="Proteomes" id="UP000199155"/>
    </source>
</evidence>
<dbReference type="PROSITE" id="PS51318">
    <property type="entry name" value="TAT"/>
    <property type="match status" value="1"/>
</dbReference>
<dbReference type="InterPro" id="IPR006059">
    <property type="entry name" value="SBP"/>
</dbReference>
<dbReference type="EMBL" id="FNFF01000001">
    <property type="protein sequence ID" value="SDJ39949.1"/>
    <property type="molecule type" value="Genomic_DNA"/>
</dbReference>
<dbReference type="PANTHER" id="PTHR43649">
    <property type="entry name" value="ARABINOSE-BINDING PROTEIN-RELATED"/>
    <property type="match status" value="1"/>
</dbReference>
<dbReference type="InterPro" id="IPR050490">
    <property type="entry name" value="Bact_solute-bd_prot1"/>
</dbReference>
<feature type="region of interest" description="Disordered" evidence="1">
    <location>
        <begin position="1"/>
        <end position="24"/>
    </location>
</feature>
<accession>A0A1G8TED2</accession>